<keyword evidence="2" id="KW-1185">Reference proteome</keyword>
<proteinExistence type="predicted"/>
<evidence type="ECO:0000313" key="2">
    <source>
        <dbReference type="Proteomes" id="UP000317465"/>
    </source>
</evidence>
<dbReference type="Proteomes" id="UP000317465">
    <property type="component" value="Chromosome"/>
</dbReference>
<organism evidence="1 2">
    <name type="scientific">Alistipes onderdonkii subsp. vulgaris</name>
    <dbReference type="NCBI Taxonomy" id="2585117"/>
    <lineage>
        <taxon>Bacteria</taxon>
        <taxon>Pseudomonadati</taxon>
        <taxon>Bacteroidota</taxon>
        <taxon>Bacteroidia</taxon>
        <taxon>Bacteroidales</taxon>
        <taxon>Rikenellaceae</taxon>
        <taxon>Alistipes</taxon>
    </lineage>
</organism>
<reference evidence="1 2" key="1">
    <citation type="journal article" date="2020" name="Int. J. Syst. Evol. Microbiol.">
        <title>Alistipes communis sp. nov., Alistipes dispar sp. nov. and Alistipes onderdonkii subsp. vulgaris subsp. nov., isolated from human faeces, and creation of Alistipes onderdonkii subsp. onderdonkii subsp. nov.</title>
        <authorList>
            <person name="Sakamoto M."/>
            <person name="Ikeyama N."/>
            <person name="Ogata Y."/>
            <person name="Suda W."/>
            <person name="Iino T."/>
            <person name="Hattori M."/>
            <person name="Ohkuma M."/>
        </authorList>
    </citation>
    <scope>NUCLEOTIDE SEQUENCE [LARGE SCALE GENOMIC DNA]</scope>
    <source>
        <strain evidence="1 2">5CPYCFAH4</strain>
    </source>
</reference>
<name>A0ACA8QZ96_9BACT</name>
<protein>
    <submittedName>
        <fullName evidence="1">Uncharacterized protein</fullName>
    </submittedName>
</protein>
<accession>A0ACA8QZ96</accession>
<evidence type="ECO:0000313" key="1">
    <source>
        <dbReference type="EMBL" id="BBL09896.1"/>
    </source>
</evidence>
<gene>
    <name evidence="1" type="ORF">A5CPYCFAH4_21200</name>
</gene>
<dbReference type="EMBL" id="AP019737">
    <property type="protein sequence ID" value="BBL09896.1"/>
    <property type="molecule type" value="Genomic_DNA"/>
</dbReference>
<sequence length="72" mass="7944">MMFQTKIIKPDVGDRTNNTRETARAGLSTTKCDLKRIPDLETAIREGIDSGEAVGFDPEDHLQTLKAKRANG</sequence>